<dbReference type="AlphaFoldDB" id="A0A7W8D4P6"/>
<dbReference type="RefSeq" id="WP_183960387.1">
    <property type="nucleotide sequence ID" value="NZ_JACHHP010000002.1"/>
</dbReference>
<feature type="chain" id="PRO_5030903391" evidence="1">
    <location>
        <begin position="18"/>
        <end position="163"/>
    </location>
</feature>
<feature type="signal peptide" evidence="1">
    <location>
        <begin position="1"/>
        <end position="17"/>
    </location>
</feature>
<evidence type="ECO:0000256" key="1">
    <source>
        <dbReference type="SAM" id="SignalP"/>
    </source>
</evidence>
<evidence type="ECO:0000313" key="2">
    <source>
        <dbReference type="EMBL" id="MBB5207869.1"/>
    </source>
</evidence>
<protein>
    <submittedName>
        <fullName evidence="2">Uncharacterized protein</fullName>
    </submittedName>
</protein>
<reference evidence="2 3" key="1">
    <citation type="submission" date="2020-08" db="EMBL/GenBank/DDBJ databases">
        <title>Genomic Encyclopedia of Type Strains, Phase IV (KMG-IV): sequencing the most valuable type-strain genomes for metagenomic binning, comparative biology and taxonomic classification.</title>
        <authorList>
            <person name="Goeker M."/>
        </authorList>
    </citation>
    <scope>NUCLEOTIDE SEQUENCE [LARGE SCALE GENOMIC DNA]</scope>
    <source>
        <strain evidence="2 3">DSM 24163</strain>
    </source>
</reference>
<proteinExistence type="predicted"/>
<dbReference type="EMBL" id="JACHHP010000002">
    <property type="protein sequence ID" value="MBB5207869.1"/>
    <property type="molecule type" value="Genomic_DNA"/>
</dbReference>
<organism evidence="2 3">
    <name type="scientific">Chiayiivirga flava</name>
    <dbReference type="NCBI Taxonomy" id="659595"/>
    <lineage>
        <taxon>Bacteria</taxon>
        <taxon>Pseudomonadati</taxon>
        <taxon>Pseudomonadota</taxon>
        <taxon>Gammaproteobacteria</taxon>
        <taxon>Lysobacterales</taxon>
        <taxon>Lysobacteraceae</taxon>
        <taxon>Chiayiivirga</taxon>
    </lineage>
</organism>
<keyword evidence="1" id="KW-0732">Signal</keyword>
<keyword evidence="3" id="KW-1185">Reference proteome</keyword>
<accession>A0A7W8D4P6</accession>
<evidence type="ECO:0000313" key="3">
    <source>
        <dbReference type="Proteomes" id="UP000521199"/>
    </source>
</evidence>
<dbReference type="Proteomes" id="UP000521199">
    <property type="component" value="Unassembled WGS sequence"/>
</dbReference>
<sequence length="163" mass="17570">MLKFVLSLLILSTSLHATESALSNAKTECENLMNTAVPFAEKMLAEHGEFFPYGQVLSPDGSIVAVAASTGSERPKSQTIIDLLKQGFAKGAKYGTYRATALVYDAKVSIPSSGEKSDAIAVELDHVERYSVVVYLPYSLHNGQITYGEVFAQRGSGKVFDAE</sequence>
<gene>
    <name evidence="2" type="ORF">HNQ52_001398</name>
</gene>
<comment type="caution">
    <text evidence="2">The sequence shown here is derived from an EMBL/GenBank/DDBJ whole genome shotgun (WGS) entry which is preliminary data.</text>
</comment>
<name>A0A7W8D4P6_9GAMM</name>